<reference evidence="2 3" key="1">
    <citation type="submission" date="2020-12" db="EMBL/GenBank/DDBJ databases">
        <title>Concerted genomic and epigenomic changes stabilize Arabidopsis allopolyploids.</title>
        <authorList>
            <person name="Chen Z."/>
        </authorList>
    </citation>
    <scope>NUCLEOTIDE SEQUENCE [LARGE SCALE GENOMIC DNA]</scope>
    <source>
        <strain evidence="2">Allo738</strain>
        <tissue evidence="2">Leaf</tissue>
    </source>
</reference>
<dbReference type="AlphaFoldDB" id="A0A8T1XIU0"/>
<gene>
    <name evidence="2" type="ORF">ISN45_Aa08g016780</name>
</gene>
<evidence type="ECO:0000313" key="2">
    <source>
        <dbReference type="EMBL" id="KAG7534102.1"/>
    </source>
</evidence>
<proteinExistence type="predicted"/>
<comment type="caution">
    <text evidence="2">The sequence shown here is derived from an EMBL/GenBank/DDBJ whole genome shotgun (WGS) entry which is preliminary data.</text>
</comment>
<dbReference type="Proteomes" id="UP000694240">
    <property type="component" value="Chromosome 13"/>
</dbReference>
<sequence length="466" mass="53156">MVDQLAFASHWKLILARDSSELTDRVSFGDNNFKPNHEFYFGTQSRPPESSLLTVSWYKLINLVWILHSHSLYKDCGTFIVDDDIVVWRIWECSFVVEEMNSWLDSFTQNLALKIDGNWLGFRFDDHDLKLSSRLCTIDNTFLVYALRKRRRFSSFFKDSFGPIFTSEFVRLLQDLLCVHLVGLWRLKDEFQRPNEEFIKMETASDQCCFLSLLLSWLDFIENHSSSWSVTSQGELWSSRFTNMAALINGIDSGFNTPKIMPSFISTEEVVEQVQGLLLVTVGTALQRFLPLSCCQFYIGNLFNFEAMPLPYLLSTVLQSQLQPALGEQDGAGDKDDLDRMRHFFAYPVLLQKQSRDCWFSEFPYGSSTRPPDNCYAFGSQASPKIIKAQTGATFFWINGRPRAKGSVREAAHPPLEVERDTADLPDKSHGRSESKESGAETPQQPQHCQAELAPSKGNTMGLKAT</sequence>
<dbReference type="EMBL" id="JAEFBK010000013">
    <property type="protein sequence ID" value="KAG7534102.1"/>
    <property type="molecule type" value="Genomic_DNA"/>
</dbReference>
<name>A0A8T1XIU0_9BRAS</name>
<feature type="region of interest" description="Disordered" evidence="1">
    <location>
        <begin position="406"/>
        <end position="466"/>
    </location>
</feature>
<keyword evidence="3" id="KW-1185">Reference proteome</keyword>
<accession>A0A8T1XIU0</accession>
<organism evidence="2 3">
    <name type="scientific">Arabidopsis thaliana x Arabidopsis arenosa</name>
    <dbReference type="NCBI Taxonomy" id="1240361"/>
    <lineage>
        <taxon>Eukaryota</taxon>
        <taxon>Viridiplantae</taxon>
        <taxon>Streptophyta</taxon>
        <taxon>Embryophyta</taxon>
        <taxon>Tracheophyta</taxon>
        <taxon>Spermatophyta</taxon>
        <taxon>Magnoliopsida</taxon>
        <taxon>eudicotyledons</taxon>
        <taxon>Gunneridae</taxon>
        <taxon>Pentapetalae</taxon>
        <taxon>rosids</taxon>
        <taxon>malvids</taxon>
        <taxon>Brassicales</taxon>
        <taxon>Brassicaceae</taxon>
        <taxon>Camelineae</taxon>
        <taxon>Arabidopsis</taxon>
    </lineage>
</organism>
<feature type="compositionally biased region" description="Basic and acidic residues" evidence="1">
    <location>
        <begin position="407"/>
        <end position="439"/>
    </location>
</feature>
<protein>
    <submittedName>
        <fullName evidence="2">Uncharacterized protein</fullName>
    </submittedName>
</protein>
<evidence type="ECO:0000313" key="3">
    <source>
        <dbReference type="Proteomes" id="UP000694240"/>
    </source>
</evidence>
<evidence type="ECO:0000256" key="1">
    <source>
        <dbReference type="SAM" id="MobiDB-lite"/>
    </source>
</evidence>